<dbReference type="EMBL" id="CP015079">
    <property type="protein sequence ID" value="ANH39586.1"/>
    <property type="molecule type" value="Genomic_DNA"/>
</dbReference>
<name>A0A1A9GNC4_9ACTN</name>
<gene>
    <name evidence="2" type="primary">copB</name>
    <name evidence="2" type="ORF">I601_3179</name>
</gene>
<protein>
    <submittedName>
        <fullName evidence="2">Copper resistance protein B</fullName>
    </submittedName>
</protein>
<dbReference type="PATRIC" id="fig|1300347.3.peg.3180"/>
<organism evidence="2 3">
    <name type="scientific">Nocardioides dokdonensis FR1436</name>
    <dbReference type="NCBI Taxonomy" id="1300347"/>
    <lineage>
        <taxon>Bacteria</taxon>
        <taxon>Bacillati</taxon>
        <taxon>Actinomycetota</taxon>
        <taxon>Actinomycetes</taxon>
        <taxon>Propionibacteriales</taxon>
        <taxon>Nocardioidaceae</taxon>
        <taxon>Nocardioides</taxon>
    </lineage>
</organism>
<dbReference type="Proteomes" id="UP000077868">
    <property type="component" value="Chromosome"/>
</dbReference>
<sequence length="422" mass="44733">MGLSDAIARSASRHAHALVVEVPGSWRTRMAAERNVAARGWRLAISPADADVLVVCGEPGPGLAEAIEGIWHQMPGPRVRVYAHAGDEVGARLDEAHTGLLDTDHHRRDAQERPTASELVAEQAGSRAESHGGHGDTDHGSAGGHEGMDHEGHEGMDHGSHEGMDHGSHEGMDHGSHEGMDHGAHEGMDHGDMEMSPGGIPLAEGGEDRDGLEMDVLQVRLGPVLPHWPAGLVLRCSLQGDVIVEAKAELVDGRARQDDEVVGPARGIDNIASLLALAGWDDAAAEARRIRDTALEPGDGAAGSELERLRRRVRRSWTLRWSLSGLRRLSDEDAHARGLPADAVGDTYERLMGMLDRAVAGVAATAAGDIGTRTNDAGRTLSTDHLAHLVMGLDLATARLVLASLDIHELLAGQAEHEVSHG</sequence>
<dbReference type="STRING" id="1300347.I601_3179"/>
<evidence type="ECO:0000313" key="2">
    <source>
        <dbReference type="EMBL" id="ANH39586.1"/>
    </source>
</evidence>
<feature type="compositionally biased region" description="Basic and acidic residues" evidence="1">
    <location>
        <begin position="128"/>
        <end position="139"/>
    </location>
</feature>
<dbReference type="OrthoDB" id="3373298at2"/>
<proteinExistence type="predicted"/>
<feature type="compositionally biased region" description="Basic and acidic residues" evidence="1">
    <location>
        <begin position="146"/>
        <end position="193"/>
    </location>
</feature>
<evidence type="ECO:0000313" key="3">
    <source>
        <dbReference type="Proteomes" id="UP000077868"/>
    </source>
</evidence>
<feature type="compositionally biased region" description="Basic and acidic residues" evidence="1">
    <location>
        <begin position="100"/>
        <end position="112"/>
    </location>
</feature>
<reference evidence="2 3" key="1">
    <citation type="submission" date="2016-03" db="EMBL/GenBank/DDBJ databases">
        <title>Complete genome sequence of a soil Actinobacterium, Nocardioides dokdonensis FR1436.</title>
        <authorList>
            <person name="Kwon S.-K."/>
            <person name="Kim K."/>
            <person name="Kim J.F."/>
        </authorList>
    </citation>
    <scope>NUCLEOTIDE SEQUENCE [LARGE SCALE GENOMIC DNA]</scope>
    <source>
        <strain evidence="2 3">FR1436</strain>
    </source>
</reference>
<dbReference type="KEGG" id="ndk:I601_3179"/>
<keyword evidence="3" id="KW-1185">Reference proteome</keyword>
<dbReference type="AlphaFoldDB" id="A0A1A9GNC4"/>
<evidence type="ECO:0000256" key="1">
    <source>
        <dbReference type="SAM" id="MobiDB-lite"/>
    </source>
</evidence>
<feature type="region of interest" description="Disordered" evidence="1">
    <location>
        <begin position="100"/>
        <end position="208"/>
    </location>
</feature>
<accession>A0A1A9GNC4</accession>